<evidence type="ECO:0000313" key="13">
    <source>
        <dbReference type="Proteomes" id="UP000401717"/>
    </source>
</evidence>
<comment type="similarity">
    <text evidence="2">Belongs to the dicarboxylate/amino acid:cation symporter (DAACS) (TC 2.A.23) family.</text>
</comment>
<keyword evidence="7 10" id="KW-1133">Transmembrane helix</keyword>
<evidence type="ECO:0000256" key="7">
    <source>
        <dbReference type="ARBA" id="ARBA00022989"/>
    </source>
</evidence>
<dbReference type="SUPFAM" id="SSF118215">
    <property type="entry name" value="Proton glutamate symport protein"/>
    <property type="match status" value="1"/>
</dbReference>
<feature type="transmembrane region" description="Helical" evidence="10">
    <location>
        <begin position="39"/>
        <end position="63"/>
    </location>
</feature>
<feature type="region of interest" description="Disordered" evidence="9">
    <location>
        <begin position="428"/>
        <end position="454"/>
    </location>
</feature>
<keyword evidence="4" id="KW-1003">Cell membrane</keyword>
<name>A0A564G6D9_9HYPH</name>
<reference evidence="11" key="3">
    <citation type="submission" date="2021-08" db="EMBL/GenBank/DDBJ databases">
        <authorList>
            <person name="Tani A."/>
            <person name="Ola A."/>
            <person name="Ogura Y."/>
            <person name="Katsura K."/>
            <person name="Hayashi T."/>
        </authorList>
    </citation>
    <scope>NUCLEOTIDE SEQUENCE</scope>
    <source>
        <strain evidence="11">DSM 22415</strain>
    </source>
</reference>
<evidence type="ECO:0000256" key="10">
    <source>
        <dbReference type="SAM" id="Phobius"/>
    </source>
</evidence>
<dbReference type="OrthoDB" id="9766690at2"/>
<evidence type="ECO:0000256" key="3">
    <source>
        <dbReference type="ARBA" id="ARBA00022448"/>
    </source>
</evidence>
<evidence type="ECO:0000256" key="4">
    <source>
        <dbReference type="ARBA" id="ARBA00022475"/>
    </source>
</evidence>
<dbReference type="PROSITE" id="PS51257">
    <property type="entry name" value="PROKAR_LIPOPROTEIN"/>
    <property type="match status" value="1"/>
</dbReference>
<dbReference type="GO" id="GO:0015138">
    <property type="term" value="F:fumarate transmembrane transporter activity"/>
    <property type="evidence" value="ECO:0007669"/>
    <property type="project" value="TreeGrafter"/>
</dbReference>
<evidence type="ECO:0000256" key="2">
    <source>
        <dbReference type="ARBA" id="ARBA00006148"/>
    </source>
</evidence>
<evidence type="ECO:0000256" key="6">
    <source>
        <dbReference type="ARBA" id="ARBA00022847"/>
    </source>
</evidence>
<feature type="transmembrane region" description="Helical" evidence="10">
    <location>
        <begin position="148"/>
        <end position="165"/>
    </location>
</feature>
<dbReference type="Proteomes" id="UP000401717">
    <property type="component" value="Unassembled WGS sequence"/>
</dbReference>
<feature type="transmembrane region" description="Helical" evidence="10">
    <location>
        <begin position="219"/>
        <end position="244"/>
    </location>
</feature>
<dbReference type="PANTHER" id="PTHR42865:SF1">
    <property type="entry name" value="AEROBIC C4-DICARBOXYLATE TRANSPORT PROTEIN"/>
    <property type="match status" value="1"/>
</dbReference>
<feature type="transmembrane region" description="Helical" evidence="10">
    <location>
        <begin position="186"/>
        <end position="207"/>
    </location>
</feature>
<evidence type="ECO:0000256" key="9">
    <source>
        <dbReference type="SAM" id="MobiDB-lite"/>
    </source>
</evidence>
<evidence type="ECO:0000256" key="8">
    <source>
        <dbReference type="ARBA" id="ARBA00023136"/>
    </source>
</evidence>
<evidence type="ECO:0000313" key="14">
    <source>
        <dbReference type="Proteomes" id="UP001055303"/>
    </source>
</evidence>
<dbReference type="InterPro" id="IPR036458">
    <property type="entry name" value="Na:dicarbo_symporter_sf"/>
</dbReference>
<organism evidence="12 13">
    <name type="scientific">Methylobacterium dankookense</name>
    <dbReference type="NCBI Taxonomy" id="560405"/>
    <lineage>
        <taxon>Bacteria</taxon>
        <taxon>Pseudomonadati</taxon>
        <taxon>Pseudomonadota</taxon>
        <taxon>Alphaproteobacteria</taxon>
        <taxon>Hyphomicrobiales</taxon>
        <taxon>Methylobacteriaceae</taxon>
        <taxon>Methylobacterium</taxon>
    </lineage>
</organism>
<evidence type="ECO:0000313" key="11">
    <source>
        <dbReference type="EMBL" id="GJD59501.1"/>
    </source>
</evidence>
<dbReference type="GO" id="GO:0005886">
    <property type="term" value="C:plasma membrane"/>
    <property type="evidence" value="ECO:0007669"/>
    <property type="project" value="UniProtKB-SubCell"/>
</dbReference>
<dbReference type="GO" id="GO:0070778">
    <property type="term" value="P:L-aspartate transmembrane transport"/>
    <property type="evidence" value="ECO:0007669"/>
    <property type="project" value="TreeGrafter"/>
</dbReference>
<evidence type="ECO:0000256" key="5">
    <source>
        <dbReference type="ARBA" id="ARBA00022692"/>
    </source>
</evidence>
<dbReference type="RefSeq" id="WP_144768912.1">
    <property type="nucleotide sequence ID" value="NZ_BPQI01000218.1"/>
</dbReference>
<dbReference type="AlphaFoldDB" id="A0A564G6D9"/>
<dbReference type="Proteomes" id="UP001055303">
    <property type="component" value="Unassembled WGS sequence"/>
</dbReference>
<feature type="transmembrane region" description="Helical" evidence="10">
    <location>
        <begin position="331"/>
        <end position="354"/>
    </location>
</feature>
<feature type="transmembrane region" description="Helical" evidence="10">
    <location>
        <begin position="75"/>
        <end position="97"/>
    </location>
</feature>
<feature type="transmembrane region" description="Helical" evidence="10">
    <location>
        <begin position="305"/>
        <end position="325"/>
    </location>
</feature>
<dbReference type="EMBL" id="BPQI01000218">
    <property type="protein sequence ID" value="GJD59501.1"/>
    <property type="molecule type" value="Genomic_DNA"/>
</dbReference>
<dbReference type="EMBL" id="CABFVH010000077">
    <property type="protein sequence ID" value="VUF15907.1"/>
    <property type="molecule type" value="Genomic_DNA"/>
</dbReference>
<gene>
    <name evidence="12" type="primary">dctA_4</name>
    <name evidence="11" type="synonym">dctA_5</name>
    <name evidence="11" type="ORF">IFDJLNFL_5429</name>
    <name evidence="12" type="ORF">MTDSW087_05655</name>
</gene>
<dbReference type="Pfam" id="PF00375">
    <property type="entry name" value="SDF"/>
    <property type="match status" value="1"/>
</dbReference>
<keyword evidence="8 10" id="KW-0472">Membrane</keyword>
<keyword evidence="5 10" id="KW-0812">Transmembrane</keyword>
<dbReference type="InterPro" id="IPR001991">
    <property type="entry name" value="Na-dicarboxylate_symporter"/>
</dbReference>
<comment type="subcellular location">
    <subcellularLocation>
        <location evidence="1">Cell inner membrane</location>
        <topology evidence="1">Multi-pass membrane protein</topology>
    </subcellularLocation>
</comment>
<sequence>MRLMRSIYGQVLLGIALGIVVGVVAPQFAVSCKVLGDMFINLIKMIVAPVIFCTVVVGIAHVGDMKSVGRMGLKTIAYFEIATTVALAAGLLFVNLLRPGDGINASVESLDAKLVAGIAGKAHAQSPMEILANIIPHSAVDAFAKGDLIQVMFFSVLVGMGLAALGPKGQFPLKVVHAFGDVLMKVVGLIMHFAPVGAFGAMAFTIGKFGLGILAQYGMLIVSLYLTFIVFIVFFLGGVMRFYVGLSLWKLFRYTREEMFILLGTTSSESVLPRLMAKLGGLGVDRSVTGLVMPAGLSFNMDGSCIYLTMAVGFIAQALNIPLTWEQELGILAIALVTSKGVAGVAGAILFVLAATLQASQLLPVAGIALIIGVDRILNELRCVTNAVGNMVATLVIARWEKKIDLAHARAVLDGRITPNLDTLDEEEDAAEEIPAREPVAALRRPLPSAVPAT</sequence>
<protein>
    <submittedName>
        <fullName evidence="12">Aerobic C4-dicarboxylate transport protein</fullName>
    </submittedName>
</protein>
<keyword evidence="3" id="KW-0813">Transport</keyword>
<proteinExistence type="inferred from homology"/>
<reference evidence="12 13" key="1">
    <citation type="submission" date="2019-06" db="EMBL/GenBank/DDBJ databases">
        <authorList>
            <person name="Rodrigo-Torres L."/>
            <person name="Arahal R. D."/>
            <person name="Lucena T."/>
        </authorList>
    </citation>
    <scope>NUCLEOTIDE SEQUENCE [LARGE SCALE GENOMIC DNA]</scope>
    <source>
        <strain evidence="12 13">SW08-7</strain>
    </source>
</reference>
<accession>A0A564G6D9</accession>
<dbReference type="GO" id="GO:0015366">
    <property type="term" value="F:malate:proton symporter activity"/>
    <property type="evidence" value="ECO:0007669"/>
    <property type="project" value="TreeGrafter"/>
</dbReference>
<evidence type="ECO:0000256" key="1">
    <source>
        <dbReference type="ARBA" id="ARBA00004429"/>
    </source>
</evidence>
<dbReference type="FunFam" id="1.10.3860.10:FF:000001">
    <property type="entry name" value="C4-dicarboxylate transport protein"/>
    <property type="match status" value="1"/>
</dbReference>
<dbReference type="PANTHER" id="PTHR42865">
    <property type="entry name" value="PROTON/GLUTAMATE-ASPARTATE SYMPORTER"/>
    <property type="match status" value="1"/>
</dbReference>
<reference evidence="11" key="2">
    <citation type="journal article" date="2021" name="Front. Microbiol.">
        <title>Comprehensive Comparative Genomics and Phenotyping of Methylobacterium Species.</title>
        <authorList>
            <person name="Alessa O."/>
            <person name="Ogura Y."/>
            <person name="Fujitani Y."/>
            <person name="Takami H."/>
            <person name="Hayashi T."/>
            <person name="Sahin N."/>
            <person name="Tani A."/>
        </authorList>
    </citation>
    <scope>NUCLEOTIDE SEQUENCE</scope>
    <source>
        <strain evidence="11">DSM 22415</strain>
    </source>
</reference>
<keyword evidence="6" id="KW-0769">Symport</keyword>
<dbReference type="GO" id="GO:0015141">
    <property type="term" value="F:succinate transmembrane transporter activity"/>
    <property type="evidence" value="ECO:0007669"/>
    <property type="project" value="TreeGrafter"/>
</dbReference>
<dbReference type="Gene3D" id="1.10.3860.10">
    <property type="entry name" value="Sodium:dicarboxylate symporter"/>
    <property type="match status" value="1"/>
</dbReference>
<keyword evidence="14" id="KW-1185">Reference proteome</keyword>
<evidence type="ECO:0000313" key="12">
    <source>
        <dbReference type="EMBL" id="VUF15907.1"/>
    </source>
</evidence>
<dbReference type="PRINTS" id="PR00173">
    <property type="entry name" value="EDTRNSPORT"/>
</dbReference>